<dbReference type="Pfam" id="PF03129">
    <property type="entry name" value="HGTP_anticodon"/>
    <property type="match status" value="1"/>
</dbReference>
<evidence type="ECO:0000256" key="9">
    <source>
        <dbReference type="ARBA" id="ARBA00047671"/>
    </source>
</evidence>
<keyword evidence="5" id="KW-0067">ATP-binding</keyword>
<evidence type="ECO:0000256" key="7">
    <source>
        <dbReference type="ARBA" id="ARBA00023146"/>
    </source>
</evidence>
<evidence type="ECO:0000256" key="4">
    <source>
        <dbReference type="ARBA" id="ARBA00022741"/>
    </source>
</evidence>
<dbReference type="InterPro" id="IPR002314">
    <property type="entry name" value="aa-tRNA-synt_IIb"/>
</dbReference>
<evidence type="ECO:0000313" key="11">
    <source>
        <dbReference type="EMBL" id="KAF2722770.1"/>
    </source>
</evidence>
<evidence type="ECO:0000256" key="6">
    <source>
        <dbReference type="ARBA" id="ARBA00022917"/>
    </source>
</evidence>
<evidence type="ECO:0000256" key="5">
    <source>
        <dbReference type="ARBA" id="ARBA00022840"/>
    </source>
</evidence>
<dbReference type="AlphaFoldDB" id="A0A9P4QB75"/>
<name>A0A9P4QB75_9PEZI</name>
<dbReference type="GO" id="GO:0004827">
    <property type="term" value="F:proline-tRNA ligase activity"/>
    <property type="evidence" value="ECO:0007669"/>
    <property type="project" value="UniProtKB-EC"/>
</dbReference>
<dbReference type="Gene3D" id="3.30.930.10">
    <property type="entry name" value="Bira Bifunctional Protein, Domain 2"/>
    <property type="match status" value="2"/>
</dbReference>
<dbReference type="PRINTS" id="PR01046">
    <property type="entry name" value="TRNASYNTHPRO"/>
</dbReference>
<sequence length="621" mass="68439">MSRNSHALKFAWRLLKVSRGRPIRTHYRAFASCNRLFEYDQRNYVSKLFAPTTGTKYKGTSGRVSDDNGTDLLLRAGFIRQAHSGVFHILPLGLRVQEKLERIIDRHMQGLLRASKASLSSITSEALWRDSGRFQSGRDSEFFQFEDRKGSKFLLSPTHEEEITSVVANAVASYEDLPLRIYQISRKYRDEARPRQGLLRGREFIMKDLYTFDASEAEALETYETARNAYNAIFAELGLPYLMASADSGNMGGNLSHEFHFVSDKGEDNVVSCTGCDYCVNEEVHAVDTGNATTASLPHQTAFGISKDGQSLLVYYFPADGQIERSSPTDVNTTTKETINPHIIRASLPDLSIDFGETAPVQRWAGAVKNSPKTTPRVINIHDPRIDTNSVPAASAISAVAEALQQITSVRDVDIPQITYTSPSPITSPQPGDSCPRCSTGHLRLNQAVEIGHTFHLGDRYSKPLKAQVRTSSNETVDVQMGCHGIGVSRVVGAVAAILADKRGLNWPLAIAPFGVVVVQNPQIECADDAKGVADAIVMDAGGLDCVIDDRQKSIPWKLNDADLIGYPFIVVFGRAWGEKKMLELQCRALGVREEVAVGALVGRLKECSELLKEHHWSTQA</sequence>
<feature type="domain" description="Aminoacyl-transfer RNA synthetases class-II family profile" evidence="10">
    <location>
        <begin position="95"/>
        <end position="508"/>
    </location>
</feature>
<dbReference type="InterPro" id="IPR050062">
    <property type="entry name" value="Pro-tRNA_synthetase"/>
</dbReference>
<dbReference type="Proteomes" id="UP000799441">
    <property type="component" value="Unassembled WGS sequence"/>
</dbReference>
<keyword evidence="3" id="KW-0436">Ligase</keyword>
<dbReference type="PANTHER" id="PTHR42753">
    <property type="entry name" value="MITOCHONDRIAL RIBOSOME PROTEIN L39/PROLYL-TRNA LIGASE FAMILY MEMBER"/>
    <property type="match status" value="1"/>
</dbReference>
<dbReference type="GO" id="GO:0006433">
    <property type="term" value="P:prolyl-tRNA aminoacylation"/>
    <property type="evidence" value="ECO:0007669"/>
    <property type="project" value="InterPro"/>
</dbReference>
<dbReference type="InterPro" id="IPR002316">
    <property type="entry name" value="Pro-tRNA-ligase_IIa"/>
</dbReference>
<keyword evidence="6" id="KW-0648">Protein biosynthesis</keyword>
<comment type="catalytic activity">
    <reaction evidence="9">
        <text>tRNA(Pro) + L-proline + ATP = L-prolyl-tRNA(Pro) + AMP + diphosphate</text>
        <dbReference type="Rhea" id="RHEA:14305"/>
        <dbReference type="Rhea" id="RHEA-COMP:9700"/>
        <dbReference type="Rhea" id="RHEA-COMP:9702"/>
        <dbReference type="ChEBI" id="CHEBI:30616"/>
        <dbReference type="ChEBI" id="CHEBI:33019"/>
        <dbReference type="ChEBI" id="CHEBI:60039"/>
        <dbReference type="ChEBI" id="CHEBI:78442"/>
        <dbReference type="ChEBI" id="CHEBI:78532"/>
        <dbReference type="ChEBI" id="CHEBI:456215"/>
        <dbReference type="EC" id="6.1.1.15"/>
    </reaction>
</comment>
<comment type="similarity">
    <text evidence="1">Belongs to the class-II aminoacyl-tRNA synthetase family.</text>
</comment>
<evidence type="ECO:0000256" key="2">
    <source>
        <dbReference type="ARBA" id="ARBA00012831"/>
    </source>
</evidence>
<dbReference type="SUPFAM" id="SSF52954">
    <property type="entry name" value="Class II aaRS ABD-related"/>
    <property type="match status" value="1"/>
</dbReference>
<protein>
    <recommendedName>
        <fullName evidence="2">proline--tRNA ligase</fullName>
        <ecNumber evidence="2">6.1.1.15</ecNumber>
    </recommendedName>
    <alternativeName>
        <fullName evidence="8">Prolyl-tRNA synthetase</fullName>
    </alternativeName>
</protein>
<organism evidence="11 12">
    <name type="scientific">Polychaeton citri CBS 116435</name>
    <dbReference type="NCBI Taxonomy" id="1314669"/>
    <lineage>
        <taxon>Eukaryota</taxon>
        <taxon>Fungi</taxon>
        <taxon>Dikarya</taxon>
        <taxon>Ascomycota</taxon>
        <taxon>Pezizomycotina</taxon>
        <taxon>Dothideomycetes</taxon>
        <taxon>Dothideomycetidae</taxon>
        <taxon>Capnodiales</taxon>
        <taxon>Capnodiaceae</taxon>
        <taxon>Polychaeton</taxon>
    </lineage>
</organism>
<dbReference type="EC" id="6.1.1.15" evidence="2"/>
<reference evidence="11" key="1">
    <citation type="journal article" date="2020" name="Stud. Mycol.">
        <title>101 Dothideomycetes genomes: a test case for predicting lifestyles and emergence of pathogens.</title>
        <authorList>
            <person name="Haridas S."/>
            <person name="Albert R."/>
            <person name="Binder M."/>
            <person name="Bloem J."/>
            <person name="Labutti K."/>
            <person name="Salamov A."/>
            <person name="Andreopoulos B."/>
            <person name="Baker S."/>
            <person name="Barry K."/>
            <person name="Bills G."/>
            <person name="Bluhm B."/>
            <person name="Cannon C."/>
            <person name="Castanera R."/>
            <person name="Culley D."/>
            <person name="Daum C."/>
            <person name="Ezra D."/>
            <person name="Gonzalez J."/>
            <person name="Henrissat B."/>
            <person name="Kuo A."/>
            <person name="Liang C."/>
            <person name="Lipzen A."/>
            <person name="Lutzoni F."/>
            <person name="Magnuson J."/>
            <person name="Mondo S."/>
            <person name="Nolan M."/>
            <person name="Ohm R."/>
            <person name="Pangilinan J."/>
            <person name="Park H.-J."/>
            <person name="Ramirez L."/>
            <person name="Alfaro M."/>
            <person name="Sun H."/>
            <person name="Tritt A."/>
            <person name="Yoshinaga Y."/>
            <person name="Zwiers L.-H."/>
            <person name="Turgeon B."/>
            <person name="Goodwin S."/>
            <person name="Spatafora J."/>
            <person name="Crous P."/>
            <person name="Grigoriev I."/>
        </authorList>
    </citation>
    <scope>NUCLEOTIDE SEQUENCE</scope>
    <source>
        <strain evidence="11">CBS 116435</strain>
    </source>
</reference>
<evidence type="ECO:0000256" key="3">
    <source>
        <dbReference type="ARBA" id="ARBA00022598"/>
    </source>
</evidence>
<dbReference type="SUPFAM" id="SSF55681">
    <property type="entry name" value="Class II aaRS and biotin synthetases"/>
    <property type="match status" value="1"/>
</dbReference>
<dbReference type="Gene3D" id="3.40.50.800">
    <property type="entry name" value="Anticodon-binding domain"/>
    <property type="match status" value="1"/>
</dbReference>
<keyword evidence="4" id="KW-0547">Nucleotide-binding</keyword>
<dbReference type="InterPro" id="IPR006195">
    <property type="entry name" value="aa-tRNA-synth_II"/>
</dbReference>
<proteinExistence type="inferred from homology"/>
<accession>A0A9P4QB75</accession>
<evidence type="ECO:0000313" key="12">
    <source>
        <dbReference type="Proteomes" id="UP000799441"/>
    </source>
</evidence>
<dbReference type="PROSITE" id="PS50862">
    <property type="entry name" value="AA_TRNA_LIGASE_II"/>
    <property type="match status" value="1"/>
</dbReference>
<dbReference type="GO" id="GO:0005524">
    <property type="term" value="F:ATP binding"/>
    <property type="evidence" value="ECO:0007669"/>
    <property type="project" value="UniProtKB-KW"/>
</dbReference>
<gene>
    <name evidence="11" type="ORF">K431DRAFT_311462</name>
</gene>
<dbReference type="InterPro" id="IPR045864">
    <property type="entry name" value="aa-tRNA-synth_II/BPL/LPL"/>
</dbReference>
<dbReference type="InterPro" id="IPR036621">
    <property type="entry name" value="Anticodon-bd_dom_sf"/>
</dbReference>
<comment type="caution">
    <text evidence="11">The sequence shown here is derived from an EMBL/GenBank/DDBJ whole genome shotgun (WGS) entry which is preliminary data.</text>
</comment>
<dbReference type="GO" id="GO:0005739">
    <property type="term" value="C:mitochondrion"/>
    <property type="evidence" value="ECO:0007669"/>
    <property type="project" value="TreeGrafter"/>
</dbReference>
<evidence type="ECO:0000256" key="1">
    <source>
        <dbReference type="ARBA" id="ARBA00008226"/>
    </source>
</evidence>
<dbReference type="InterPro" id="IPR004500">
    <property type="entry name" value="Pro-tRNA-synth_IIa_bac-type"/>
</dbReference>
<dbReference type="PANTHER" id="PTHR42753:SF2">
    <property type="entry name" value="PROLINE--TRNA LIGASE"/>
    <property type="match status" value="1"/>
</dbReference>
<keyword evidence="12" id="KW-1185">Reference proteome</keyword>
<evidence type="ECO:0000256" key="8">
    <source>
        <dbReference type="ARBA" id="ARBA00029731"/>
    </source>
</evidence>
<keyword evidence="7" id="KW-0030">Aminoacyl-tRNA synthetase</keyword>
<evidence type="ECO:0000259" key="10">
    <source>
        <dbReference type="PROSITE" id="PS50862"/>
    </source>
</evidence>
<dbReference type="Pfam" id="PF00587">
    <property type="entry name" value="tRNA-synt_2b"/>
    <property type="match status" value="1"/>
</dbReference>
<dbReference type="InterPro" id="IPR004154">
    <property type="entry name" value="Anticodon-bd"/>
</dbReference>
<dbReference type="NCBIfam" id="TIGR00409">
    <property type="entry name" value="proS_fam_II"/>
    <property type="match status" value="1"/>
</dbReference>
<dbReference type="OrthoDB" id="10267474at2759"/>
<dbReference type="EMBL" id="MU003780">
    <property type="protein sequence ID" value="KAF2722770.1"/>
    <property type="molecule type" value="Genomic_DNA"/>
</dbReference>